<keyword evidence="3" id="KW-1185">Reference proteome</keyword>
<dbReference type="EMBL" id="VNHM01000004">
    <property type="protein sequence ID" value="TYO96467.1"/>
    <property type="molecule type" value="Genomic_DNA"/>
</dbReference>
<protein>
    <submittedName>
        <fullName evidence="2">Uncharacterized protein</fullName>
    </submittedName>
</protein>
<dbReference type="Proteomes" id="UP000323166">
    <property type="component" value="Unassembled WGS sequence"/>
</dbReference>
<name>A0A5S4ZU10_9FIRM</name>
<evidence type="ECO:0000256" key="1">
    <source>
        <dbReference type="SAM" id="Phobius"/>
    </source>
</evidence>
<accession>A0A5S4ZU10</accession>
<feature type="transmembrane region" description="Helical" evidence="1">
    <location>
        <begin position="21"/>
        <end position="43"/>
    </location>
</feature>
<keyword evidence="1" id="KW-1133">Transmembrane helix</keyword>
<keyword evidence="1" id="KW-0472">Membrane</keyword>
<gene>
    <name evidence="2" type="ORF">LX24_00934</name>
</gene>
<sequence>MLVHIVISRSDCEAGIELRPFKILLSFFIIALMLNFLFLAEWARGSPNYQNEPDELQNPEPVMNSPVPAYVGESHESAGEAHMAEPVEVLPEPVHDVDQSEFYIPLEAENNQIHNLSFPITIQVAGYNSKSNYLYINYTLMTTKAVLSSERAIFNYVVQVFNAHDVLIGNIGSFESPEQVVGMWGQNSIDIRNSGIKITTKNLPATYRIIITVIETIII</sequence>
<comment type="caution">
    <text evidence="2">The sequence shown here is derived from an EMBL/GenBank/DDBJ whole genome shotgun (WGS) entry which is preliminary data.</text>
</comment>
<evidence type="ECO:0000313" key="2">
    <source>
        <dbReference type="EMBL" id="TYO96467.1"/>
    </source>
</evidence>
<proteinExistence type="predicted"/>
<evidence type="ECO:0000313" key="3">
    <source>
        <dbReference type="Proteomes" id="UP000323166"/>
    </source>
</evidence>
<dbReference type="AlphaFoldDB" id="A0A5S4ZU10"/>
<reference evidence="2 3" key="1">
    <citation type="submission" date="2019-07" db="EMBL/GenBank/DDBJ databases">
        <title>Genomic Encyclopedia of Type Strains, Phase I: the one thousand microbial genomes (KMG-I) project.</title>
        <authorList>
            <person name="Kyrpides N."/>
        </authorList>
    </citation>
    <scope>NUCLEOTIDE SEQUENCE [LARGE SCALE GENOMIC DNA]</scope>
    <source>
        <strain evidence="2 3">DSM 6562</strain>
    </source>
</reference>
<keyword evidence="1" id="KW-0812">Transmembrane</keyword>
<organism evidence="2 3">
    <name type="scientific">Desulfallas thermosapovorans DSM 6562</name>
    <dbReference type="NCBI Taxonomy" id="1121431"/>
    <lineage>
        <taxon>Bacteria</taxon>
        <taxon>Bacillati</taxon>
        <taxon>Bacillota</taxon>
        <taxon>Clostridia</taxon>
        <taxon>Eubacteriales</taxon>
        <taxon>Desulfallaceae</taxon>
        <taxon>Desulfallas</taxon>
    </lineage>
</organism>